<evidence type="ECO:0000256" key="6">
    <source>
        <dbReference type="ARBA" id="ARBA00022777"/>
    </source>
</evidence>
<evidence type="ECO:0000256" key="8">
    <source>
        <dbReference type="ARBA" id="ARBA00023012"/>
    </source>
</evidence>
<name>A0A328BF72_9BACT</name>
<feature type="modified residue" description="4-aspartylphosphate" evidence="12">
    <location>
        <position position="829"/>
    </location>
</feature>
<dbReference type="CDD" id="cd16922">
    <property type="entry name" value="HATPase_EvgS-ArcB-TorS-like"/>
    <property type="match status" value="1"/>
</dbReference>
<dbReference type="InterPro" id="IPR003594">
    <property type="entry name" value="HATPase_dom"/>
</dbReference>
<evidence type="ECO:0000256" key="7">
    <source>
        <dbReference type="ARBA" id="ARBA00022840"/>
    </source>
</evidence>
<comment type="subunit">
    <text evidence="9">At low DSF concentrations, interacts with RpfF.</text>
</comment>
<dbReference type="InterPro" id="IPR004358">
    <property type="entry name" value="Sig_transdc_His_kin-like_C"/>
</dbReference>
<dbReference type="Proteomes" id="UP000248553">
    <property type="component" value="Unassembled WGS sequence"/>
</dbReference>
<dbReference type="PANTHER" id="PTHR45339:SF5">
    <property type="entry name" value="HISTIDINE KINASE"/>
    <property type="match status" value="1"/>
</dbReference>
<dbReference type="Gene3D" id="3.30.450.20">
    <property type="entry name" value="PAS domain"/>
    <property type="match status" value="2"/>
</dbReference>
<dbReference type="EC" id="2.7.13.3" evidence="2"/>
<evidence type="ECO:0000313" key="18">
    <source>
        <dbReference type="Proteomes" id="UP000248553"/>
    </source>
</evidence>
<feature type="domain" description="PAS" evidence="15">
    <location>
        <begin position="391"/>
        <end position="461"/>
    </location>
</feature>
<sequence>MVELLSITATMSVPNTVNPVDLQAALAQAEARNAELTAALHRATAQVAQSAHQLRTLADNLPVGVLHVAADHTVQSVNALYFALLGIDGDAAEWQGRAVDGLVELVGRHHTGANGQPLTTGADDTLVLPDGRVLRRTQQPLPAGGYLEHLCDVTREDLDEGMLAAASIPEQSPYPMVRYALGGEALYANPAAWRLRQRLTPEQQQQARAQYYAMAAEALRTAEARQMELQIGEGQYIAYVVPFAAAGYYNLYLLDITERYHAQAQTRASEAKLHAQQRFTQHILDSIPNTVMVRTVAGHELFSNRAFRELMQQSLQTDEAIMAEYRAASERVLRTGRDEALNVPFTLHSGDVRWLHVELRRLPRPDEEAAILIVSTDVTDLTEAQRELTRNERRYNELMDYAQALIWTHDLDGRILSANPALSAMLGLGTQDLTGRPLQDAIDEERHAAVAEYLRLIREQGEHASVVKLRDQQGGLHYVQQYSRLVDEPGEEAHVMAFGHEITERVLAQRATLQAKEAAEAAATARANFLANMSHEIRTPLNGVLGMATLLSKTPLDGRQTQYLDVIRSSGQHLLGVINDVLDIAKISSGKVEFEQAAFNLCDSMGAAIQPLVLQAAQKGLTFSGTPLRTSCAYPWVTGDAHRLNQILINLTANAVKFTDAGGHIDVVGELLAETDHTISVEFRVRDTGPGIAPERLERIFDSFTQAYADTSRKHGGTGLGLTISRALVEQMGGTLTVTSELGQGSTFAFQVTLPKADRAQLPAASGPAPLDTGALHGKRVLLVEDNEINRDVARLLLEQWGVVVEEAVNGEAGVQQFYAAAYDAVLMDIQMPGMNGLEATACLLQHPDPARAATPIVALTANAFREDNEQYLAAGMTATLAKPFDEADLYRTLVQVLEHPAAPAAPAYDLQPLRDMARGKEAFVTKIIRSFLANMPDSLLELQAAAAGANWPAVARIVHHIKPNLTALRVPGTEAPVAQLEQFRHDVPVHLPDHELRASAAQLAQAVQRALRQLPRELPAE</sequence>
<keyword evidence="4" id="KW-0808">Transferase</keyword>
<dbReference type="GO" id="GO:0000155">
    <property type="term" value="F:phosphorelay sensor kinase activity"/>
    <property type="evidence" value="ECO:0007669"/>
    <property type="project" value="InterPro"/>
</dbReference>
<evidence type="ECO:0000256" key="1">
    <source>
        <dbReference type="ARBA" id="ARBA00000085"/>
    </source>
</evidence>
<dbReference type="PRINTS" id="PR00344">
    <property type="entry name" value="BCTRLSENSOR"/>
</dbReference>
<dbReference type="SMART" id="SM00388">
    <property type="entry name" value="HisKA"/>
    <property type="match status" value="1"/>
</dbReference>
<dbReference type="InterPro" id="IPR036097">
    <property type="entry name" value="HisK_dim/P_sf"/>
</dbReference>
<dbReference type="InterPro" id="IPR035965">
    <property type="entry name" value="PAS-like_dom_sf"/>
</dbReference>
<dbReference type="SUPFAM" id="SSF55785">
    <property type="entry name" value="PYP-like sensor domain (PAS domain)"/>
    <property type="match status" value="3"/>
</dbReference>
<dbReference type="SUPFAM" id="SSF52172">
    <property type="entry name" value="CheY-like"/>
    <property type="match status" value="1"/>
</dbReference>
<dbReference type="OrthoDB" id="9797097at2"/>
<gene>
    <name evidence="17" type="ORF">DLM85_16460</name>
</gene>
<evidence type="ECO:0000256" key="9">
    <source>
        <dbReference type="ARBA" id="ARBA00064003"/>
    </source>
</evidence>
<evidence type="ECO:0000256" key="5">
    <source>
        <dbReference type="ARBA" id="ARBA00022741"/>
    </source>
</evidence>
<dbReference type="FunFam" id="3.30.565.10:FF:000010">
    <property type="entry name" value="Sensor histidine kinase RcsC"/>
    <property type="match status" value="1"/>
</dbReference>
<keyword evidence="3 12" id="KW-0597">Phosphoprotein</keyword>
<dbReference type="FunFam" id="1.10.287.130:FF:000002">
    <property type="entry name" value="Two-component osmosensing histidine kinase"/>
    <property type="match status" value="1"/>
</dbReference>
<dbReference type="CDD" id="cd00082">
    <property type="entry name" value="HisKA"/>
    <property type="match status" value="1"/>
</dbReference>
<dbReference type="GO" id="GO:0005524">
    <property type="term" value="F:ATP binding"/>
    <property type="evidence" value="ECO:0007669"/>
    <property type="project" value="UniProtKB-KW"/>
</dbReference>
<dbReference type="Pfam" id="PF02518">
    <property type="entry name" value="HATPase_c"/>
    <property type="match status" value="1"/>
</dbReference>
<dbReference type="InterPro" id="IPR000014">
    <property type="entry name" value="PAS"/>
</dbReference>
<dbReference type="Gene3D" id="3.30.565.10">
    <property type="entry name" value="Histidine kinase-like ATPase, C-terminal domain"/>
    <property type="match status" value="1"/>
</dbReference>
<evidence type="ECO:0000256" key="10">
    <source>
        <dbReference type="ARBA" id="ARBA00068150"/>
    </source>
</evidence>
<evidence type="ECO:0000256" key="2">
    <source>
        <dbReference type="ARBA" id="ARBA00012438"/>
    </source>
</evidence>
<dbReference type="AlphaFoldDB" id="A0A328BF72"/>
<evidence type="ECO:0000259" key="13">
    <source>
        <dbReference type="PROSITE" id="PS50109"/>
    </source>
</evidence>
<dbReference type="EMBL" id="QHKM01000005">
    <property type="protein sequence ID" value="RAK65131.1"/>
    <property type="molecule type" value="Genomic_DNA"/>
</dbReference>
<evidence type="ECO:0000259" key="14">
    <source>
        <dbReference type="PROSITE" id="PS50110"/>
    </source>
</evidence>
<dbReference type="PROSITE" id="PS50110">
    <property type="entry name" value="RESPONSE_REGULATORY"/>
    <property type="match status" value="1"/>
</dbReference>
<feature type="domain" description="Response regulatory" evidence="14">
    <location>
        <begin position="780"/>
        <end position="898"/>
    </location>
</feature>
<protein>
    <recommendedName>
        <fullName evidence="10">Sensory/regulatory protein RpfC</fullName>
        <ecNumber evidence="2">2.7.13.3</ecNumber>
    </recommendedName>
</protein>
<accession>A0A328BF72</accession>
<dbReference type="PANTHER" id="PTHR45339">
    <property type="entry name" value="HYBRID SIGNAL TRANSDUCTION HISTIDINE KINASE J"/>
    <property type="match status" value="1"/>
</dbReference>
<dbReference type="Gene3D" id="1.10.287.130">
    <property type="match status" value="1"/>
</dbReference>
<dbReference type="Gene3D" id="3.40.50.2300">
    <property type="match status" value="1"/>
</dbReference>
<dbReference type="Pfam" id="PF00072">
    <property type="entry name" value="Response_reg"/>
    <property type="match status" value="1"/>
</dbReference>
<dbReference type="SMART" id="SM00091">
    <property type="entry name" value="PAS"/>
    <property type="match status" value="4"/>
</dbReference>
<feature type="domain" description="Histidine kinase" evidence="13">
    <location>
        <begin position="532"/>
        <end position="756"/>
    </location>
</feature>
<evidence type="ECO:0000259" key="15">
    <source>
        <dbReference type="PROSITE" id="PS50112"/>
    </source>
</evidence>
<comment type="catalytic activity">
    <reaction evidence="1">
        <text>ATP + protein L-histidine = ADP + protein N-phospho-L-histidine.</text>
        <dbReference type="EC" id="2.7.13.3"/>
    </reaction>
</comment>
<evidence type="ECO:0000259" key="16">
    <source>
        <dbReference type="PROSITE" id="PS50894"/>
    </source>
</evidence>
<reference evidence="18" key="1">
    <citation type="submission" date="2018-05" db="EMBL/GenBank/DDBJ databases">
        <authorList>
            <person name="Nie L."/>
        </authorList>
    </citation>
    <scope>NUCLEOTIDE SEQUENCE [LARGE SCALE GENOMIC DNA]</scope>
    <source>
        <strain evidence="18">NL</strain>
    </source>
</reference>
<keyword evidence="18" id="KW-1185">Reference proteome</keyword>
<dbReference type="Pfam" id="PF00512">
    <property type="entry name" value="HisKA"/>
    <property type="match status" value="1"/>
</dbReference>
<dbReference type="SUPFAM" id="SSF47384">
    <property type="entry name" value="Homodimeric domain of signal transducing histidine kinase"/>
    <property type="match status" value="1"/>
</dbReference>
<comment type="caution">
    <text evidence="17">The sequence shown here is derived from an EMBL/GenBank/DDBJ whole genome shotgun (WGS) entry which is preliminary data.</text>
</comment>
<dbReference type="Pfam" id="PF08448">
    <property type="entry name" value="PAS_4"/>
    <property type="match status" value="1"/>
</dbReference>
<keyword evidence="6" id="KW-0418">Kinase</keyword>
<evidence type="ECO:0000256" key="12">
    <source>
        <dbReference type="PROSITE-ProRule" id="PRU00169"/>
    </source>
</evidence>
<dbReference type="CDD" id="cd00130">
    <property type="entry name" value="PAS"/>
    <property type="match status" value="1"/>
</dbReference>
<evidence type="ECO:0000256" key="11">
    <source>
        <dbReference type="PROSITE-ProRule" id="PRU00110"/>
    </source>
</evidence>
<dbReference type="SUPFAM" id="SSF47226">
    <property type="entry name" value="Histidine-containing phosphotransfer domain, HPT domain"/>
    <property type="match status" value="1"/>
</dbReference>
<dbReference type="CDD" id="cd17546">
    <property type="entry name" value="REC_hyHK_CKI1_RcsC-like"/>
    <property type="match status" value="1"/>
</dbReference>
<keyword evidence="7" id="KW-0067">ATP-binding</keyword>
<dbReference type="PROSITE" id="PS50112">
    <property type="entry name" value="PAS"/>
    <property type="match status" value="1"/>
</dbReference>
<evidence type="ECO:0000256" key="4">
    <source>
        <dbReference type="ARBA" id="ARBA00022679"/>
    </source>
</evidence>
<dbReference type="NCBIfam" id="TIGR00229">
    <property type="entry name" value="sensory_box"/>
    <property type="match status" value="1"/>
</dbReference>
<dbReference type="Gene3D" id="1.20.120.160">
    <property type="entry name" value="HPT domain"/>
    <property type="match status" value="1"/>
</dbReference>
<dbReference type="InterPro" id="IPR008207">
    <property type="entry name" value="Sig_transdc_His_kin_Hpt_dom"/>
</dbReference>
<dbReference type="InterPro" id="IPR011006">
    <property type="entry name" value="CheY-like_superfamily"/>
</dbReference>
<dbReference type="PROSITE" id="PS50894">
    <property type="entry name" value="HPT"/>
    <property type="match status" value="1"/>
</dbReference>
<proteinExistence type="predicted"/>
<dbReference type="SMART" id="SM00448">
    <property type="entry name" value="REC"/>
    <property type="match status" value="1"/>
</dbReference>
<dbReference type="SUPFAM" id="SSF55874">
    <property type="entry name" value="ATPase domain of HSP90 chaperone/DNA topoisomerase II/histidine kinase"/>
    <property type="match status" value="1"/>
</dbReference>
<dbReference type="PROSITE" id="PS50109">
    <property type="entry name" value="HIS_KIN"/>
    <property type="match status" value="1"/>
</dbReference>
<dbReference type="InterPro" id="IPR003661">
    <property type="entry name" value="HisK_dim/P_dom"/>
</dbReference>
<evidence type="ECO:0000313" key="17">
    <source>
        <dbReference type="EMBL" id="RAK65131.1"/>
    </source>
</evidence>
<keyword evidence="5" id="KW-0547">Nucleotide-binding</keyword>
<dbReference type="SMART" id="SM00387">
    <property type="entry name" value="HATPase_c"/>
    <property type="match status" value="1"/>
</dbReference>
<dbReference type="InterPro" id="IPR036890">
    <property type="entry name" value="HATPase_C_sf"/>
</dbReference>
<feature type="modified residue" description="Phosphohistidine" evidence="11">
    <location>
        <position position="960"/>
    </location>
</feature>
<keyword evidence="8" id="KW-0902">Two-component regulatory system</keyword>
<evidence type="ECO:0000256" key="3">
    <source>
        <dbReference type="ARBA" id="ARBA00022553"/>
    </source>
</evidence>
<organism evidence="17 18">
    <name type="scientific">Hymenobacter edaphi</name>
    <dbReference type="NCBI Taxonomy" id="2211146"/>
    <lineage>
        <taxon>Bacteria</taxon>
        <taxon>Pseudomonadati</taxon>
        <taxon>Bacteroidota</taxon>
        <taxon>Cytophagia</taxon>
        <taxon>Cytophagales</taxon>
        <taxon>Hymenobacteraceae</taxon>
        <taxon>Hymenobacter</taxon>
    </lineage>
</organism>
<feature type="domain" description="HPt" evidence="16">
    <location>
        <begin position="921"/>
        <end position="1022"/>
    </location>
</feature>
<dbReference type="InterPro" id="IPR036641">
    <property type="entry name" value="HPT_dom_sf"/>
</dbReference>
<dbReference type="InterPro" id="IPR005467">
    <property type="entry name" value="His_kinase_dom"/>
</dbReference>
<dbReference type="InterPro" id="IPR013656">
    <property type="entry name" value="PAS_4"/>
</dbReference>
<dbReference type="GO" id="GO:0005886">
    <property type="term" value="C:plasma membrane"/>
    <property type="evidence" value="ECO:0007669"/>
    <property type="project" value="UniProtKB-SubCell"/>
</dbReference>
<dbReference type="InterPro" id="IPR001789">
    <property type="entry name" value="Sig_transdc_resp-reg_receiver"/>
</dbReference>